<keyword evidence="1" id="KW-0732">Signal</keyword>
<protein>
    <submittedName>
        <fullName evidence="2">Uncharacterized protein</fullName>
    </submittedName>
</protein>
<gene>
    <name evidence="2" type="ORF">MasN3_40370</name>
</gene>
<feature type="chain" id="PRO_5047277530" evidence="1">
    <location>
        <begin position="27"/>
        <end position="166"/>
    </location>
</feature>
<keyword evidence="3" id="KW-1185">Reference proteome</keyword>
<sequence length="166" mass="16909">MNKTSFRFAVASLLLGASFAAPTASAASLVTKPLVISGVIHEVLGPSLRCTSKLGGTLVGHGNDPALGPVAFMGKDCVTPNGPLLTFSDGRITLLTKSGEVIYANYSGQAVPTGDGKVAFSNATFQITGGTGRYHRASGGGDFTGSQELLTGAGTIKLSGKITYRE</sequence>
<dbReference type="EMBL" id="AP026966">
    <property type="protein sequence ID" value="BDT60543.1"/>
    <property type="molecule type" value="Genomic_DNA"/>
</dbReference>
<feature type="signal peptide" evidence="1">
    <location>
        <begin position="1"/>
        <end position="26"/>
    </location>
</feature>
<proteinExistence type="predicted"/>
<evidence type="ECO:0000256" key="1">
    <source>
        <dbReference type="SAM" id="SignalP"/>
    </source>
</evidence>
<organism evidence="2 3">
    <name type="scientific">Massilia varians</name>
    <dbReference type="NCBI Taxonomy" id="457921"/>
    <lineage>
        <taxon>Bacteria</taxon>
        <taxon>Pseudomonadati</taxon>
        <taxon>Pseudomonadota</taxon>
        <taxon>Betaproteobacteria</taxon>
        <taxon>Burkholderiales</taxon>
        <taxon>Oxalobacteraceae</taxon>
        <taxon>Telluria group</taxon>
        <taxon>Massilia</taxon>
    </lineage>
</organism>
<reference evidence="2" key="1">
    <citation type="submission" date="2022-11" db="EMBL/GenBank/DDBJ databases">
        <title>Isolation and characterization of PLA-degrading bacterium Massilia sp. from Antarctic soil.</title>
        <authorList>
            <person name="Sato K."/>
            <person name="Gomez-Fuentes C."/>
            <person name="Ahmad S.A."/>
            <person name="Zulkharnain A."/>
        </authorList>
    </citation>
    <scope>NUCLEOTIDE SEQUENCE</scope>
    <source>
        <strain evidence="2">N-3</strain>
    </source>
</reference>
<accession>A0ABN6TIX0</accession>
<dbReference type="RefSeq" id="WP_281909743.1">
    <property type="nucleotide sequence ID" value="NZ_AP026966.1"/>
</dbReference>
<evidence type="ECO:0000313" key="2">
    <source>
        <dbReference type="EMBL" id="BDT60543.1"/>
    </source>
</evidence>
<evidence type="ECO:0000313" key="3">
    <source>
        <dbReference type="Proteomes" id="UP001163336"/>
    </source>
</evidence>
<name>A0ABN6TIX0_9BURK</name>
<dbReference type="Proteomes" id="UP001163336">
    <property type="component" value="Chromosome"/>
</dbReference>